<dbReference type="EMBL" id="BKCJ010450826">
    <property type="protein sequence ID" value="GFA58939.1"/>
    <property type="molecule type" value="Genomic_DNA"/>
</dbReference>
<feature type="compositionally biased region" description="Polar residues" evidence="1">
    <location>
        <begin position="35"/>
        <end position="45"/>
    </location>
</feature>
<protein>
    <submittedName>
        <fullName evidence="3">Uncharacterized protein</fullName>
    </submittedName>
</protein>
<feature type="non-terminal residue" evidence="3">
    <location>
        <position position="1"/>
    </location>
</feature>
<keyword evidence="2" id="KW-0732">Signal</keyword>
<reference evidence="3" key="1">
    <citation type="journal article" date="2019" name="Sci. Rep.">
        <title>Draft genome of Tanacetum cinerariifolium, the natural source of mosquito coil.</title>
        <authorList>
            <person name="Yamashiro T."/>
            <person name="Shiraishi A."/>
            <person name="Satake H."/>
            <person name="Nakayama K."/>
        </authorList>
    </citation>
    <scope>NUCLEOTIDE SEQUENCE</scope>
</reference>
<feature type="compositionally biased region" description="Basic and acidic residues" evidence="1">
    <location>
        <begin position="133"/>
        <end position="148"/>
    </location>
</feature>
<evidence type="ECO:0000256" key="2">
    <source>
        <dbReference type="SAM" id="SignalP"/>
    </source>
</evidence>
<feature type="chain" id="PRO_5025348150" evidence="2">
    <location>
        <begin position="22"/>
        <end position="263"/>
    </location>
</feature>
<feature type="region of interest" description="Disordered" evidence="1">
    <location>
        <begin position="95"/>
        <end position="148"/>
    </location>
</feature>
<proteinExistence type="predicted"/>
<feature type="compositionally biased region" description="Acidic residues" evidence="1">
    <location>
        <begin position="102"/>
        <end position="111"/>
    </location>
</feature>
<feature type="region of interest" description="Disordered" evidence="1">
    <location>
        <begin position="21"/>
        <end position="74"/>
    </location>
</feature>
<organism evidence="3">
    <name type="scientific">Tanacetum cinerariifolium</name>
    <name type="common">Dalmatian daisy</name>
    <name type="synonym">Chrysanthemum cinerariifolium</name>
    <dbReference type="NCBI Taxonomy" id="118510"/>
    <lineage>
        <taxon>Eukaryota</taxon>
        <taxon>Viridiplantae</taxon>
        <taxon>Streptophyta</taxon>
        <taxon>Embryophyta</taxon>
        <taxon>Tracheophyta</taxon>
        <taxon>Spermatophyta</taxon>
        <taxon>Magnoliopsida</taxon>
        <taxon>eudicotyledons</taxon>
        <taxon>Gunneridae</taxon>
        <taxon>Pentapetalae</taxon>
        <taxon>asterids</taxon>
        <taxon>campanulids</taxon>
        <taxon>Asterales</taxon>
        <taxon>Asteraceae</taxon>
        <taxon>Asteroideae</taxon>
        <taxon>Anthemideae</taxon>
        <taxon>Anthemidinae</taxon>
        <taxon>Tanacetum</taxon>
    </lineage>
</organism>
<comment type="caution">
    <text evidence="3">The sequence shown here is derived from an EMBL/GenBank/DDBJ whole genome shotgun (WGS) entry which is preliminary data.</text>
</comment>
<name>A0A699JXR8_TANCI</name>
<sequence length="263" mass="29582">SLFKLLKVLVSNLQVRWLTEADSNSSPKQKPVQATKGSSLKSSAEQLKLATKRSKTQFHSSHVGGSGDGVDAQSKSVKKNLGHFFKMRMMLKRSQKRMMMEEEKEDEEEVSFDQRVSIPPDYEVTDEEENKEGDDKDKEGEQEQDKEYDLYRDVNINLERSDAKMTNAQANQDIKDTHVTLKTVPLVVQHQSSSVSSYLVSKLINPSSDTGIDSILNQNTQSDTLANVPVSVDAVTPSSVTIIHQPPIPTFNLYNKHYIPQQQ</sequence>
<feature type="compositionally biased region" description="Acidic residues" evidence="1">
    <location>
        <begin position="123"/>
        <end position="132"/>
    </location>
</feature>
<gene>
    <name evidence="3" type="ORF">Tci_630911</name>
</gene>
<dbReference type="AlphaFoldDB" id="A0A699JXR8"/>
<feature type="signal peptide" evidence="2">
    <location>
        <begin position="1"/>
        <end position="21"/>
    </location>
</feature>
<accession>A0A699JXR8</accession>
<evidence type="ECO:0000256" key="1">
    <source>
        <dbReference type="SAM" id="MobiDB-lite"/>
    </source>
</evidence>
<evidence type="ECO:0000313" key="3">
    <source>
        <dbReference type="EMBL" id="GFA58939.1"/>
    </source>
</evidence>